<dbReference type="Pfam" id="PF02826">
    <property type="entry name" value="2-Hacid_dh_C"/>
    <property type="match status" value="1"/>
</dbReference>
<dbReference type="InterPro" id="IPR036291">
    <property type="entry name" value="NAD(P)-bd_dom_sf"/>
</dbReference>
<dbReference type="InterPro" id="IPR006140">
    <property type="entry name" value="D-isomer_DH_NAD-bd"/>
</dbReference>
<dbReference type="SUPFAM" id="SSF52283">
    <property type="entry name" value="Formate/glycerate dehydrogenase catalytic domain-like"/>
    <property type="match status" value="1"/>
</dbReference>
<evidence type="ECO:0000259" key="6">
    <source>
        <dbReference type="Pfam" id="PF02826"/>
    </source>
</evidence>
<dbReference type="OrthoDB" id="9805416at2"/>
<gene>
    <name evidence="7" type="ORF">HMPREF2130_08995</name>
</gene>
<keyword evidence="2 4" id="KW-0560">Oxidoreductase</keyword>
<dbReference type="GO" id="GO:0030267">
    <property type="term" value="F:glyoxylate reductase (NADPH) activity"/>
    <property type="evidence" value="ECO:0007669"/>
    <property type="project" value="TreeGrafter"/>
</dbReference>
<feature type="domain" description="D-isomer specific 2-hydroxyacid dehydrogenase catalytic" evidence="5">
    <location>
        <begin position="10"/>
        <end position="310"/>
    </location>
</feature>
<dbReference type="GO" id="GO:0051287">
    <property type="term" value="F:NAD binding"/>
    <property type="evidence" value="ECO:0007669"/>
    <property type="project" value="InterPro"/>
</dbReference>
<evidence type="ECO:0000313" key="8">
    <source>
        <dbReference type="Proteomes" id="UP000029629"/>
    </source>
</evidence>
<dbReference type="GO" id="GO:0005829">
    <property type="term" value="C:cytosol"/>
    <property type="evidence" value="ECO:0007669"/>
    <property type="project" value="TreeGrafter"/>
</dbReference>
<dbReference type="CDD" id="cd12156">
    <property type="entry name" value="HPPR"/>
    <property type="match status" value="1"/>
</dbReference>
<evidence type="ECO:0000256" key="4">
    <source>
        <dbReference type="RuleBase" id="RU003719"/>
    </source>
</evidence>
<name>A0A096AEQ4_9BURK</name>
<evidence type="ECO:0000256" key="2">
    <source>
        <dbReference type="ARBA" id="ARBA00023002"/>
    </source>
</evidence>
<proteinExistence type="inferred from homology"/>
<evidence type="ECO:0000259" key="5">
    <source>
        <dbReference type="Pfam" id="PF00389"/>
    </source>
</evidence>
<evidence type="ECO:0000256" key="3">
    <source>
        <dbReference type="ARBA" id="ARBA00023027"/>
    </source>
</evidence>
<sequence length="321" mass="35344">MKPILLSLLNIAAEDKTRLNAHYEIIEIKNLDEASTLSPETLARVTALYGSATKPLSLEFLEALPNLQVISSFGVGYDPYDEDYIRRRQIRLGYTPDVLNDCVADLAMALMLDVARQVSVSDRYVRAGRWLSDGPYPLGVSVTGKRLGILGMGRIGLEIAARAKGFRMQIYYHNRNPRQDLAEDYHYIASPIELAKAVDYLIVATPATAETEKIVNQQVLEALGPQSYLINIARGAVVDEAALVKALQNKTIAGAGLDVFVNEPQVPEALFTLDNVVITPHVASATVETRNAMRELSIQNFLHFAEFGEVKVAVPWAQYGA</sequence>
<dbReference type="Proteomes" id="UP000029629">
    <property type="component" value="Unassembled WGS sequence"/>
</dbReference>
<dbReference type="PANTHER" id="PTHR10996">
    <property type="entry name" value="2-HYDROXYACID DEHYDROGENASE-RELATED"/>
    <property type="match status" value="1"/>
</dbReference>
<dbReference type="InterPro" id="IPR006139">
    <property type="entry name" value="D-isomer_2_OHA_DH_cat_dom"/>
</dbReference>
<dbReference type="GO" id="GO:0016618">
    <property type="term" value="F:hydroxypyruvate reductase [NAD(P)H] activity"/>
    <property type="evidence" value="ECO:0007669"/>
    <property type="project" value="TreeGrafter"/>
</dbReference>
<dbReference type="InterPro" id="IPR050223">
    <property type="entry name" value="D-isomer_2-hydroxyacid_DH"/>
</dbReference>
<dbReference type="SUPFAM" id="SSF51735">
    <property type="entry name" value="NAD(P)-binding Rossmann-fold domains"/>
    <property type="match status" value="1"/>
</dbReference>
<dbReference type="AlphaFoldDB" id="A0A096AEQ4"/>
<keyword evidence="3" id="KW-0520">NAD</keyword>
<comment type="similarity">
    <text evidence="4">Belongs to the D-isomer specific 2-hydroxyacid dehydrogenase family.</text>
</comment>
<evidence type="ECO:0000313" key="7">
    <source>
        <dbReference type="EMBL" id="KGF29187.1"/>
    </source>
</evidence>
<organism evidence="7 8">
    <name type="scientific">Oligella urethralis DNF00040</name>
    <dbReference type="NCBI Taxonomy" id="1401065"/>
    <lineage>
        <taxon>Bacteria</taxon>
        <taxon>Pseudomonadati</taxon>
        <taxon>Pseudomonadota</taxon>
        <taxon>Betaproteobacteria</taxon>
        <taxon>Burkholderiales</taxon>
        <taxon>Alcaligenaceae</taxon>
        <taxon>Oligella</taxon>
    </lineage>
</organism>
<dbReference type="FunFam" id="3.40.50.720:FF:000213">
    <property type="entry name" value="Putative 2-hydroxyacid dehydrogenase"/>
    <property type="match status" value="1"/>
</dbReference>
<accession>A0A096AEQ4</accession>
<dbReference type="InterPro" id="IPR029752">
    <property type="entry name" value="D-isomer_DH_CS1"/>
</dbReference>
<evidence type="ECO:0000256" key="1">
    <source>
        <dbReference type="ARBA" id="ARBA00022857"/>
    </source>
</evidence>
<reference evidence="7 8" key="1">
    <citation type="submission" date="2014-07" db="EMBL/GenBank/DDBJ databases">
        <authorList>
            <person name="McCorrison J."/>
            <person name="Sanka R."/>
            <person name="Torralba M."/>
            <person name="Gillis M."/>
            <person name="Haft D.H."/>
            <person name="Methe B."/>
            <person name="Sutton G."/>
            <person name="Nelson K.E."/>
        </authorList>
    </citation>
    <scope>NUCLEOTIDE SEQUENCE [LARGE SCALE GENOMIC DNA]</scope>
    <source>
        <strain evidence="7 8">DNF00040</strain>
    </source>
</reference>
<protein>
    <submittedName>
        <fullName evidence="7">Hydroxyacid dehydrogenase</fullName>
    </submittedName>
</protein>
<comment type="caution">
    <text evidence="7">The sequence shown here is derived from an EMBL/GenBank/DDBJ whole genome shotgun (WGS) entry which is preliminary data.</text>
</comment>
<dbReference type="PANTHER" id="PTHR10996:SF178">
    <property type="entry name" value="2-HYDROXYACID DEHYDROGENASE YGL185C-RELATED"/>
    <property type="match status" value="1"/>
</dbReference>
<keyword evidence="8" id="KW-1185">Reference proteome</keyword>
<feature type="domain" description="D-isomer specific 2-hydroxyacid dehydrogenase NAD-binding" evidence="6">
    <location>
        <begin position="108"/>
        <end position="283"/>
    </location>
</feature>
<dbReference type="Gene3D" id="3.40.50.720">
    <property type="entry name" value="NAD(P)-binding Rossmann-like Domain"/>
    <property type="match status" value="2"/>
</dbReference>
<dbReference type="PROSITE" id="PS00065">
    <property type="entry name" value="D_2_HYDROXYACID_DH_1"/>
    <property type="match status" value="1"/>
</dbReference>
<keyword evidence="1" id="KW-0521">NADP</keyword>
<dbReference type="RefSeq" id="WP_036560172.1">
    <property type="nucleotide sequence ID" value="NZ_JRNI01000043.1"/>
</dbReference>
<dbReference type="eggNOG" id="COG1052">
    <property type="taxonomic scope" value="Bacteria"/>
</dbReference>
<dbReference type="EMBL" id="JRNI01000043">
    <property type="protein sequence ID" value="KGF29187.1"/>
    <property type="molecule type" value="Genomic_DNA"/>
</dbReference>
<dbReference type="Pfam" id="PF00389">
    <property type="entry name" value="2-Hacid_dh"/>
    <property type="match status" value="1"/>
</dbReference>